<evidence type="ECO:0000259" key="2">
    <source>
        <dbReference type="PROSITE" id="PS51059"/>
    </source>
</evidence>
<dbReference type="OrthoDB" id="5988750at2759"/>
<dbReference type="Gene3D" id="3.90.228.10">
    <property type="match status" value="1"/>
</dbReference>
<reference evidence="3 4" key="1">
    <citation type="submission" date="2018-04" db="EMBL/GenBank/DDBJ databases">
        <title>The genome of golden apple snail Pomacea canaliculata provides insight into stress tolerance and invasive adaptation.</title>
        <authorList>
            <person name="Liu C."/>
            <person name="Liu B."/>
            <person name="Ren Y."/>
            <person name="Zhang Y."/>
            <person name="Wang H."/>
            <person name="Li S."/>
            <person name="Jiang F."/>
            <person name="Yin L."/>
            <person name="Zhang G."/>
            <person name="Qian W."/>
            <person name="Fan W."/>
        </authorList>
    </citation>
    <scope>NUCLEOTIDE SEQUENCE [LARGE SCALE GENOMIC DNA]</scope>
    <source>
        <strain evidence="3">SZHN2017</strain>
        <tissue evidence="3">Muscle</tissue>
    </source>
</reference>
<organism evidence="3 4">
    <name type="scientific">Pomacea canaliculata</name>
    <name type="common">Golden apple snail</name>
    <dbReference type="NCBI Taxonomy" id="400727"/>
    <lineage>
        <taxon>Eukaryota</taxon>
        <taxon>Metazoa</taxon>
        <taxon>Spiralia</taxon>
        <taxon>Lophotrochozoa</taxon>
        <taxon>Mollusca</taxon>
        <taxon>Gastropoda</taxon>
        <taxon>Caenogastropoda</taxon>
        <taxon>Architaenioglossa</taxon>
        <taxon>Ampullarioidea</taxon>
        <taxon>Ampullariidae</taxon>
        <taxon>Pomacea</taxon>
    </lineage>
</organism>
<dbReference type="PANTHER" id="PTHR45740:SF2">
    <property type="entry name" value="POLY [ADP-RIBOSE] POLYMERASE"/>
    <property type="match status" value="1"/>
</dbReference>
<dbReference type="EMBL" id="PZQS01000002">
    <property type="protein sequence ID" value="PVD35538.1"/>
    <property type="molecule type" value="Genomic_DNA"/>
</dbReference>
<protein>
    <recommendedName>
        <fullName evidence="1">Poly [ADP-ribose] polymerase</fullName>
        <shortName evidence="1">PARP</shortName>
        <ecNumber evidence="1">2.4.2.-</ecNumber>
    </recommendedName>
</protein>
<evidence type="ECO:0000256" key="1">
    <source>
        <dbReference type="RuleBase" id="RU362114"/>
    </source>
</evidence>
<keyword evidence="1" id="KW-0808">Transferase</keyword>
<dbReference type="GO" id="GO:0005634">
    <property type="term" value="C:nucleus"/>
    <property type="evidence" value="ECO:0007669"/>
    <property type="project" value="TreeGrafter"/>
</dbReference>
<feature type="domain" description="PARP catalytic" evidence="2">
    <location>
        <begin position="1"/>
        <end position="148"/>
    </location>
</feature>
<dbReference type="PROSITE" id="PS51059">
    <property type="entry name" value="PARP_CATALYTIC"/>
    <property type="match status" value="1"/>
</dbReference>
<evidence type="ECO:0000313" key="3">
    <source>
        <dbReference type="EMBL" id="PVD35538.1"/>
    </source>
</evidence>
<dbReference type="SUPFAM" id="SSF56399">
    <property type="entry name" value="ADP-ribosylation"/>
    <property type="match status" value="1"/>
</dbReference>
<accession>A0A2T7PQ44</accession>
<dbReference type="EC" id="2.4.2.-" evidence="1"/>
<keyword evidence="1" id="KW-0520">NAD</keyword>
<name>A0A2T7PQ44_POMCA</name>
<proteinExistence type="predicted"/>
<dbReference type="InterPro" id="IPR012317">
    <property type="entry name" value="Poly(ADP-ribose)pol_cat_dom"/>
</dbReference>
<dbReference type="AlphaFoldDB" id="A0A2T7PQ44"/>
<keyword evidence="1" id="KW-0328">Glycosyltransferase</keyword>
<dbReference type="InterPro" id="IPR051712">
    <property type="entry name" value="ARTD-AVP"/>
</dbReference>
<comment type="caution">
    <text evidence="3">The sequence shown here is derived from an EMBL/GenBank/DDBJ whole genome shotgun (WGS) entry which is preliminary data.</text>
</comment>
<evidence type="ECO:0000313" key="4">
    <source>
        <dbReference type="Proteomes" id="UP000245119"/>
    </source>
</evidence>
<dbReference type="Pfam" id="PF00644">
    <property type="entry name" value="PARP"/>
    <property type="match status" value="1"/>
</dbReference>
<dbReference type="GO" id="GO:0003950">
    <property type="term" value="F:NAD+ poly-ADP-ribosyltransferase activity"/>
    <property type="evidence" value="ECO:0007669"/>
    <property type="project" value="UniProtKB-UniRule"/>
</dbReference>
<dbReference type="GO" id="GO:1990404">
    <property type="term" value="F:NAD+-protein mono-ADP-ribosyltransferase activity"/>
    <property type="evidence" value="ECO:0007669"/>
    <property type="project" value="TreeGrafter"/>
</dbReference>
<dbReference type="Proteomes" id="UP000245119">
    <property type="component" value="Linkage Group LG2"/>
</dbReference>
<keyword evidence="4" id="KW-1185">Reference proteome</keyword>
<gene>
    <name evidence="3" type="ORF">C0Q70_02501</name>
</gene>
<dbReference type="PANTHER" id="PTHR45740">
    <property type="entry name" value="POLY [ADP-RIBOSE] POLYMERASE"/>
    <property type="match status" value="1"/>
</dbReference>
<sequence>MSDPASDRCPDIIHQIPEHWTAVDRFQSFELVELDYDDPNARRAMTPHGESPEDVKERQLFHGTPTLQAARGICANSFDFRRSGENVGAIHWGKGAYFSTTAEYSHSYTTDQMEASGHHMRYMFLGRVLGQHTLGHPSYKMPPEQQTV</sequence>